<feature type="domain" description="HTH deoR-type" evidence="3">
    <location>
        <begin position="3"/>
        <end position="58"/>
    </location>
</feature>
<evidence type="ECO:0000256" key="2">
    <source>
        <dbReference type="ARBA" id="ARBA00023163"/>
    </source>
</evidence>
<dbReference type="OrthoDB" id="5685843at2"/>
<gene>
    <name evidence="4" type="ORF">BTJ39_09315</name>
</gene>
<reference evidence="4 5" key="1">
    <citation type="submission" date="2016-12" db="EMBL/GenBank/DDBJ databases">
        <title>Izhakiella australiana sp. nov. of genus Izhakiella isolated from Australian desert.</title>
        <authorList>
            <person name="Ji M."/>
        </authorList>
    </citation>
    <scope>NUCLEOTIDE SEQUENCE [LARGE SCALE GENOMIC DNA]</scope>
    <source>
        <strain evidence="4 5">D4N98</strain>
    </source>
</reference>
<dbReference type="EMBL" id="MRUL01000005">
    <property type="protein sequence ID" value="OON40087.1"/>
    <property type="molecule type" value="Genomic_DNA"/>
</dbReference>
<dbReference type="Proteomes" id="UP000190667">
    <property type="component" value="Unassembled WGS sequence"/>
</dbReference>
<dbReference type="SUPFAM" id="SSF100950">
    <property type="entry name" value="NagB/RpiA/CoA transferase-like"/>
    <property type="match status" value="1"/>
</dbReference>
<keyword evidence="1" id="KW-0805">Transcription regulation</keyword>
<sequence>MKQATRQIYILEQIKVHGEVSSKDLAEKLNVSTMTISRDLKELTKSGNIELTHGGAVLHGIDMSEHSMSIKEGVNIEGKKKIARYCKSLIKPGDSIFIETGTTTLFVAKEIFRNTDSKFYTNSLLVHNALSKYENILLYSVPGKYRALSKGFLGIQTINYVQDFSFDIAFIGTEGISVEGDITLPNEEDAYTKKAIIKNAKKVIIVADASKFGLMHKYRAAKLDDIDMIVTDLPHEDPFFQQVTQAGKVISVAEIEPDAF</sequence>
<keyword evidence="5" id="KW-1185">Reference proteome</keyword>
<dbReference type="STRING" id="1926881.BTJ39_09315"/>
<comment type="caution">
    <text evidence="4">The sequence shown here is derived from an EMBL/GenBank/DDBJ whole genome shotgun (WGS) entry which is preliminary data.</text>
</comment>
<evidence type="ECO:0000313" key="5">
    <source>
        <dbReference type="Proteomes" id="UP000190667"/>
    </source>
</evidence>
<dbReference type="Gene3D" id="1.10.10.10">
    <property type="entry name" value="Winged helix-like DNA-binding domain superfamily/Winged helix DNA-binding domain"/>
    <property type="match status" value="1"/>
</dbReference>
<dbReference type="InterPro" id="IPR001034">
    <property type="entry name" value="DeoR_HTH"/>
</dbReference>
<keyword evidence="2" id="KW-0804">Transcription</keyword>
<dbReference type="AlphaFoldDB" id="A0A1S8YMP9"/>
<dbReference type="PROSITE" id="PS51000">
    <property type="entry name" value="HTH_DEOR_2"/>
    <property type="match status" value="1"/>
</dbReference>
<dbReference type="PANTHER" id="PTHR30363">
    <property type="entry name" value="HTH-TYPE TRANSCRIPTIONAL REGULATOR SRLR-RELATED"/>
    <property type="match status" value="1"/>
</dbReference>
<dbReference type="PANTHER" id="PTHR30363:SF44">
    <property type="entry name" value="AGA OPERON TRANSCRIPTIONAL REPRESSOR-RELATED"/>
    <property type="match status" value="1"/>
</dbReference>
<dbReference type="PRINTS" id="PR00037">
    <property type="entry name" value="HTHLACR"/>
</dbReference>
<organism evidence="4 5">
    <name type="scientific">Izhakiella australiensis</name>
    <dbReference type="NCBI Taxonomy" id="1926881"/>
    <lineage>
        <taxon>Bacteria</taxon>
        <taxon>Pseudomonadati</taxon>
        <taxon>Pseudomonadota</taxon>
        <taxon>Gammaproteobacteria</taxon>
        <taxon>Enterobacterales</taxon>
        <taxon>Erwiniaceae</taxon>
        <taxon>Izhakiella</taxon>
    </lineage>
</organism>
<name>A0A1S8YMP9_9GAMM</name>
<proteinExistence type="predicted"/>
<dbReference type="SUPFAM" id="SSF46785">
    <property type="entry name" value="Winged helix' DNA-binding domain"/>
    <property type="match status" value="1"/>
</dbReference>
<dbReference type="Gene3D" id="3.40.50.1360">
    <property type="match status" value="1"/>
</dbReference>
<dbReference type="InterPro" id="IPR037171">
    <property type="entry name" value="NagB/RpiA_transferase-like"/>
</dbReference>
<dbReference type="InterPro" id="IPR036388">
    <property type="entry name" value="WH-like_DNA-bd_sf"/>
</dbReference>
<evidence type="ECO:0000256" key="1">
    <source>
        <dbReference type="ARBA" id="ARBA00023015"/>
    </source>
</evidence>
<dbReference type="Pfam" id="PF08220">
    <property type="entry name" value="HTH_DeoR"/>
    <property type="match status" value="1"/>
</dbReference>
<dbReference type="SMART" id="SM01134">
    <property type="entry name" value="DeoRC"/>
    <property type="match status" value="1"/>
</dbReference>
<evidence type="ECO:0000313" key="4">
    <source>
        <dbReference type="EMBL" id="OON40087.1"/>
    </source>
</evidence>
<dbReference type="InterPro" id="IPR036390">
    <property type="entry name" value="WH_DNA-bd_sf"/>
</dbReference>
<dbReference type="InterPro" id="IPR050313">
    <property type="entry name" value="Carb_Metab_HTH_regulators"/>
</dbReference>
<dbReference type="GO" id="GO:0003700">
    <property type="term" value="F:DNA-binding transcription factor activity"/>
    <property type="evidence" value="ECO:0007669"/>
    <property type="project" value="InterPro"/>
</dbReference>
<evidence type="ECO:0000259" key="3">
    <source>
        <dbReference type="PROSITE" id="PS51000"/>
    </source>
</evidence>
<dbReference type="SMART" id="SM00420">
    <property type="entry name" value="HTH_DEOR"/>
    <property type="match status" value="1"/>
</dbReference>
<accession>A0A1S8YMP9</accession>
<dbReference type="InterPro" id="IPR014036">
    <property type="entry name" value="DeoR-like_C"/>
</dbReference>
<protein>
    <submittedName>
        <fullName evidence="4">Transcriptional regulator</fullName>
    </submittedName>
</protein>
<dbReference type="Pfam" id="PF00455">
    <property type="entry name" value="DeoRC"/>
    <property type="match status" value="1"/>
</dbReference>
<dbReference type="RefSeq" id="WP_078002417.1">
    <property type="nucleotide sequence ID" value="NZ_MRUL01000005.1"/>
</dbReference>